<feature type="chain" id="PRO_5045299745" evidence="2">
    <location>
        <begin position="23"/>
        <end position="340"/>
    </location>
</feature>
<dbReference type="Gene3D" id="3.50.90.10">
    <property type="entry name" value="YerB-like"/>
    <property type="match status" value="1"/>
</dbReference>
<feature type="domain" description="DUF3048" evidence="3">
    <location>
        <begin position="58"/>
        <end position="193"/>
    </location>
</feature>
<evidence type="ECO:0000259" key="4">
    <source>
        <dbReference type="Pfam" id="PF17479"/>
    </source>
</evidence>
<accession>A0ABW2PKY4</accession>
<comment type="caution">
    <text evidence="5">The sequence shown here is derived from an EMBL/GenBank/DDBJ whole genome shotgun (WGS) entry which is preliminary data.</text>
</comment>
<dbReference type="RefSeq" id="WP_380831737.1">
    <property type="nucleotide sequence ID" value="NZ_JBHTCG010000045.1"/>
</dbReference>
<dbReference type="EMBL" id="JBHTCG010000045">
    <property type="protein sequence ID" value="MFC7387841.1"/>
    <property type="molecule type" value="Genomic_DNA"/>
</dbReference>
<feature type="signal peptide" evidence="2">
    <location>
        <begin position="1"/>
        <end position="22"/>
    </location>
</feature>
<keyword evidence="2" id="KW-0732">Signal</keyword>
<keyword evidence="6" id="KW-1185">Reference proteome</keyword>
<evidence type="ECO:0000256" key="1">
    <source>
        <dbReference type="SAM" id="MobiDB-lite"/>
    </source>
</evidence>
<protein>
    <submittedName>
        <fullName evidence="5">DUF3048 domain-containing protein</fullName>
    </submittedName>
</protein>
<feature type="region of interest" description="Disordered" evidence="1">
    <location>
        <begin position="28"/>
        <end position="62"/>
    </location>
</feature>
<evidence type="ECO:0000256" key="2">
    <source>
        <dbReference type="SAM" id="SignalP"/>
    </source>
</evidence>
<dbReference type="Proteomes" id="UP001596496">
    <property type="component" value="Unassembled WGS sequence"/>
</dbReference>
<organism evidence="5 6">
    <name type="scientific">Sphaerisporangium rhizosphaerae</name>
    <dbReference type="NCBI Taxonomy" id="2269375"/>
    <lineage>
        <taxon>Bacteria</taxon>
        <taxon>Bacillati</taxon>
        <taxon>Actinomycetota</taxon>
        <taxon>Actinomycetes</taxon>
        <taxon>Streptosporangiales</taxon>
        <taxon>Streptosporangiaceae</taxon>
        <taxon>Sphaerisporangium</taxon>
    </lineage>
</organism>
<dbReference type="InterPro" id="IPR023158">
    <property type="entry name" value="YerB-like_sf"/>
</dbReference>
<evidence type="ECO:0000313" key="5">
    <source>
        <dbReference type="EMBL" id="MFC7387841.1"/>
    </source>
</evidence>
<feature type="domain" description="DUF3048" evidence="4">
    <location>
        <begin position="217"/>
        <end position="330"/>
    </location>
</feature>
<dbReference type="InterPro" id="IPR021416">
    <property type="entry name" value="DUF3048_N"/>
</dbReference>
<dbReference type="Pfam" id="PF17479">
    <property type="entry name" value="DUF3048_C"/>
    <property type="match status" value="1"/>
</dbReference>
<dbReference type="InterPro" id="IPR035328">
    <property type="entry name" value="DUF3048_C"/>
</dbReference>
<name>A0ABW2PKY4_9ACTN</name>
<proteinExistence type="predicted"/>
<gene>
    <name evidence="5" type="ORF">ACFQSB_36925</name>
</gene>
<sequence>MPAKRVIGIALAGTAVLVPAVACSSSGGGGGAAPASQGAEPVASASASPTPPPEHPFTGQPVAGRRPVLAVKIENTSSGKPQLGLRSADLVFVEQVEGGLTRLMAVFSSKIPAKVGPVRSARISDLHLLPMFGKPALAYSGVQSKMVPLVQQASLYDVSDSAAPGAYFRQPGRVAPYNLFADTRKLLAKAPKATKARDIGLTFGDAPEGGTPKKSFTVRYPAATFTFTWAASQKRWLVTQDGKKDMAAEGGQLGAPTIVVQYAKTTRSQFHDFTGSYTPLIHTTGTGKAVVLRDGKAYKAEWSRSSEKEGATFTTEGGEPMNLSPGQVWIVLAAPKPVQP</sequence>
<dbReference type="Pfam" id="PF11258">
    <property type="entry name" value="DUF3048"/>
    <property type="match status" value="1"/>
</dbReference>
<evidence type="ECO:0000259" key="3">
    <source>
        <dbReference type="Pfam" id="PF11258"/>
    </source>
</evidence>
<dbReference type="SUPFAM" id="SSF159774">
    <property type="entry name" value="YerB-like"/>
    <property type="match status" value="1"/>
</dbReference>
<feature type="compositionally biased region" description="Low complexity" evidence="1">
    <location>
        <begin position="33"/>
        <end position="48"/>
    </location>
</feature>
<evidence type="ECO:0000313" key="6">
    <source>
        <dbReference type="Proteomes" id="UP001596496"/>
    </source>
</evidence>
<reference evidence="6" key="1">
    <citation type="journal article" date="2019" name="Int. J. Syst. Evol. Microbiol.">
        <title>The Global Catalogue of Microorganisms (GCM) 10K type strain sequencing project: providing services to taxonomists for standard genome sequencing and annotation.</title>
        <authorList>
            <consortium name="The Broad Institute Genomics Platform"/>
            <consortium name="The Broad Institute Genome Sequencing Center for Infectious Disease"/>
            <person name="Wu L."/>
            <person name="Ma J."/>
        </authorList>
    </citation>
    <scope>NUCLEOTIDE SEQUENCE [LARGE SCALE GENOMIC DNA]</scope>
    <source>
        <strain evidence="6">CECT 7649</strain>
    </source>
</reference>